<sequence length="121" mass="13515">MQPKLSFSLAALAIGLTAPAIAAQEAREFQATRMQIAEIRRISTYDYGKYYASEELIADAVNRTCRTAKNEGSLDGLMAVRRARLNQMSQIEKAVLIDLLVSSDLIALKLVCPEYEYMLPR</sequence>
<keyword evidence="3" id="KW-1185">Reference proteome</keyword>
<accession>A0A1Z4JI23</accession>
<keyword evidence="1" id="KW-0732">Signal</keyword>
<dbReference type="AlphaFoldDB" id="A0A1Z4JI23"/>
<protein>
    <recommendedName>
        <fullName evidence="4">DUF732 domain-containing protein</fullName>
    </recommendedName>
</protein>
<evidence type="ECO:0008006" key="4">
    <source>
        <dbReference type="Google" id="ProtNLM"/>
    </source>
</evidence>
<gene>
    <name evidence="2" type="ORF">NIES2135_32350</name>
</gene>
<proteinExistence type="predicted"/>
<organism evidence="2 3">
    <name type="scientific">Leptolyngbya boryana NIES-2135</name>
    <dbReference type="NCBI Taxonomy" id="1973484"/>
    <lineage>
        <taxon>Bacteria</taxon>
        <taxon>Bacillati</taxon>
        <taxon>Cyanobacteriota</taxon>
        <taxon>Cyanophyceae</taxon>
        <taxon>Leptolyngbyales</taxon>
        <taxon>Leptolyngbyaceae</taxon>
        <taxon>Leptolyngbya group</taxon>
        <taxon>Leptolyngbya</taxon>
    </lineage>
</organism>
<reference evidence="2 3" key="1">
    <citation type="submission" date="2017-06" db="EMBL/GenBank/DDBJ databases">
        <title>Genome sequencing of cyanobaciteial culture collection at National Institute for Environmental Studies (NIES).</title>
        <authorList>
            <person name="Hirose Y."/>
            <person name="Shimura Y."/>
            <person name="Fujisawa T."/>
            <person name="Nakamura Y."/>
            <person name="Kawachi M."/>
        </authorList>
    </citation>
    <scope>NUCLEOTIDE SEQUENCE [LARGE SCALE GENOMIC DNA]</scope>
    <source>
        <strain evidence="2 3">NIES-2135</strain>
    </source>
</reference>
<feature type="chain" id="PRO_5011119015" description="DUF732 domain-containing protein" evidence="1">
    <location>
        <begin position="23"/>
        <end position="121"/>
    </location>
</feature>
<evidence type="ECO:0000256" key="1">
    <source>
        <dbReference type="SAM" id="SignalP"/>
    </source>
</evidence>
<dbReference type="EMBL" id="AP018203">
    <property type="protein sequence ID" value="BAY56404.1"/>
    <property type="molecule type" value="Genomic_DNA"/>
</dbReference>
<feature type="signal peptide" evidence="1">
    <location>
        <begin position="1"/>
        <end position="22"/>
    </location>
</feature>
<evidence type="ECO:0000313" key="2">
    <source>
        <dbReference type="EMBL" id="BAY56404.1"/>
    </source>
</evidence>
<dbReference type="Proteomes" id="UP000217895">
    <property type="component" value="Chromosome"/>
</dbReference>
<evidence type="ECO:0000313" key="3">
    <source>
        <dbReference type="Proteomes" id="UP000217895"/>
    </source>
</evidence>
<name>A0A1Z4JI23_LEPBY</name>